<gene>
    <name evidence="2" type="ORF">GCM10017772_37100</name>
</gene>
<dbReference type="RefSeq" id="WP_189670784.1">
    <property type="nucleotide sequence ID" value="NZ_BNAS01000006.1"/>
</dbReference>
<organism evidence="2 3">
    <name type="scientific">Promicromonospora soli</name>
    <dbReference type="NCBI Taxonomy" id="2035533"/>
    <lineage>
        <taxon>Bacteria</taxon>
        <taxon>Bacillati</taxon>
        <taxon>Actinomycetota</taxon>
        <taxon>Actinomycetes</taxon>
        <taxon>Micrococcales</taxon>
        <taxon>Promicromonosporaceae</taxon>
        <taxon>Promicromonospora</taxon>
    </lineage>
</organism>
<dbReference type="EMBL" id="BNAS01000006">
    <property type="protein sequence ID" value="GHH77065.1"/>
    <property type="molecule type" value="Genomic_DNA"/>
</dbReference>
<dbReference type="GO" id="GO:0030246">
    <property type="term" value="F:carbohydrate binding"/>
    <property type="evidence" value="ECO:0007669"/>
    <property type="project" value="InterPro"/>
</dbReference>
<reference evidence="2" key="1">
    <citation type="journal article" date="2014" name="Int. J. Syst. Evol. Microbiol.">
        <title>Complete genome sequence of Corynebacterium casei LMG S-19264T (=DSM 44701T), isolated from a smear-ripened cheese.</title>
        <authorList>
            <consortium name="US DOE Joint Genome Institute (JGI-PGF)"/>
            <person name="Walter F."/>
            <person name="Albersmeier A."/>
            <person name="Kalinowski J."/>
            <person name="Ruckert C."/>
        </authorList>
    </citation>
    <scope>NUCLEOTIDE SEQUENCE</scope>
    <source>
        <strain evidence="2">CGMCC 4.7398</strain>
    </source>
</reference>
<comment type="caution">
    <text evidence="2">The sequence shown here is derived from an EMBL/GenBank/DDBJ whole genome shotgun (WGS) entry which is preliminary data.</text>
</comment>
<sequence>MAAYDSSRKIVNVVLGGDSGNNSVRVNGLGSFGSSVQVTVNAVPGSGRNTQVSAPTVLSSSTMNVSNGTVTVPVNGMTAEGAYQVVVTPAGGPTSSWQQVYEAENANVVNAQTRGSSAASNGSYVGGIDGSADMRSHSFVDFTVNVPTARSYTMAIRYANGTGSTSTHGLAYNGGAWSTVSYPATAGWGQFSTRNVTVSLRAGYNVIRLAKGSPNFSGGTGYAEIDSITLS</sequence>
<dbReference type="SUPFAM" id="SSF49785">
    <property type="entry name" value="Galactose-binding domain-like"/>
    <property type="match status" value="1"/>
</dbReference>
<feature type="domain" description="CBM6" evidence="1">
    <location>
        <begin position="99"/>
        <end position="231"/>
    </location>
</feature>
<dbReference type="Gene3D" id="2.60.120.260">
    <property type="entry name" value="Galactose-binding domain-like"/>
    <property type="match status" value="1"/>
</dbReference>
<accession>A0A919KXN2</accession>
<reference evidence="2" key="2">
    <citation type="submission" date="2020-09" db="EMBL/GenBank/DDBJ databases">
        <authorList>
            <person name="Sun Q."/>
            <person name="Zhou Y."/>
        </authorList>
    </citation>
    <scope>NUCLEOTIDE SEQUENCE</scope>
    <source>
        <strain evidence="2">CGMCC 4.7398</strain>
    </source>
</reference>
<evidence type="ECO:0000313" key="3">
    <source>
        <dbReference type="Proteomes" id="UP000627369"/>
    </source>
</evidence>
<evidence type="ECO:0000259" key="1">
    <source>
        <dbReference type="PROSITE" id="PS51175"/>
    </source>
</evidence>
<evidence type="ECO:0000313" key="2">
    <source>
        <dbReference type="EMBL" id="GHH77065.1"/>
    </source>
</evidence>
<name>A0A919KXN2_9MICO</name>
<protein>
    <recommendedName>
        <fullName evidence="1">CBM6 domain-containing protein</fullName>
    </recommendedName>
</protein>
<proteinExistence type="predicted"/>
<keyword evidence="3" id="KW-1185">Reference proteome</keyword>
<dbReference type="Proteomes" id="UP000627369">
    <property type="component" value="Unassembled WGS sequence"/>
</dbReference>
<dbReference type="PROSITE" id="PS51175">
    <property type="entry name" value="CBM6"/>
    <property type="match status" value="1"/>
</dbReference>
<dbReference type="AlphaFoldDB" id="A0A919KXN2"/>
<dbReference type="InterPro" id="IPR008979">
    <property type="entry name" value="Galactose-bd-like_sf"/>
</dbReference>
<dbReference type="InterPro" id="IPR005084">
    <property type="entry name" value="CBM6"/>
</dbReference>